<sequence>MPKARSTAILLSVVAVVAVLGSLYTWFTLTWAYSEGDRAGYLQTFSKKGWLCKTWEGEILLSSMPGAIPERFAFTVRDETVVQQLNSNIGRRVQISYEQHKGVPTSCFGDTEYFVKRAVTGPVDPVSPSQAQGGMENRAPVPAQAAPAQ</sequence>
<evidence type="ECO:0000313" key="3">
    <source>
        <dbReference type="Proteomes" id="UP000283254"/>
    </source>
</evidence>
<feature type="compositionally biased region" description="Low complexity" evidence="1">
    <location>
        <begin position="139"/>
        <end position="149"/>
    </location>
</feature>
<accession>A0A422QDA5</accession>
<organism evidence="2 3">
    <name type="scientific">Massilia aurea</name>
    <dbReference type="NCBI Taxonomy" id="373040"/>
    <lineage>
        <taxon>Bacteria</taxon>
        <taxon>Pseudomonadati</taxon>
        <taxon>Pseudomonadota</taxon>
        <taxon>Betaproteobacteria</taxon>
        <taxon>Burkholderiales</taxon>
        <taxon>Oxalobacteraceae</taxon>
        <taxon>Telluria group</taxon>
        <taxon>Massilia</taxon>
    </lineage>
</organism>
<name>A0A422QDA5_9BURK</name>
<protein>
    <recommendedName>
        <fullName evidence="4">6-phosphogluconate dehydrogenase</fullName>
    </recommendedName>
</protein>
<reference evidence="2" key="1">
    <citation type="submission" date="2014-10" db="EMBL/GenBank/DDBJ databases">
        <title>Massilia sp. genome.</title>
        <authorList>
            <person name="Xu B."/>
            <person name="Dai L."/>
            <person name="Huang Z."/>
        </authorList>
    </citation>
    <scope>NUCLEOTIDE SEQUENCE [LARGE SCALE GENOMIC DNA]</scope>
    <source>
        <strain evidence="2">CFS-1</strain>
    </source>
</reference>
<evidence type="ECO:0000313" key="2">
    <source>
        <dbReference type="EMBL" id="RNF28001.1"/>
    </source>
</evidence>
<gene>
    <name evidence="2" type="ORF">NM04_25565</name>
</gene>
<dbReference type="EMBL" id="JSAB01000425">
    <property type="protein sequence ID" value="RNF28001.1"/>
    <property type="molecule type" value="Genomic_DNA"/>
</dbReference>
<dbReference type="OrthoDB" id="9794557at2"/>
<evidence type="ECO:0000256" key="1">
    <source>
        <dbReference type="SAM" id="MobiDB-lite"/>
    </source>
</evidence>
<evidence type="ECO:0008006" key="4">
    <source>
        <dbReference type="Google" id="ProtNLM"/>
    </source>
</evidence>
<dbReference type="Proteomes" id="UP000283254">
    <property type="component" value="Unassembled WGS sequence"/>
</dbReference>
<keyword evidence="3" id="KW-1185">Reference proteome</keyword>
<proteinExistence type="predicted"/>
<dbReference type="AlphaFoldDB" id="A0A422QDA5"/>
<feature type="region of interest" description="Disordered" evidence="1">
    <location>
        <begin position="125"/>
        <end position="149"/>
    </location>
</feature>
<comment type="caution">
    <text evidence="2">The sequence shown here is derived from an EMBL/GenBank/DDBJ whole genome shotgun (WGS) entry which is preliminary data.</text>
</comment>